<name>A0A7G9YCA8_9EURY</name>
<gene>
    <name evidence="3" type="ORF">BKKEKDFB_00014</name>
    <name evidence="4" type="ORF">JMABOEBK_00039</name>
</gene>
<dbReference type="SUPFAM" id="SSF116734">
    <property type="entry name" value="DNA methylase specificity domain"/>
    <property type="match status" value="1"/>
</dbReference>
<organism evidence="4">
    <name type="scientific">Candidatus Methanogaster sp. ANME-2c ERB4</name>
    <dbReference type="NCBI Taxonomy" id="2759911"/>
    <lineage>
        <taxon>Archaea</taxon>
        <taxon>Methanobacteriati</taxon>
        <taxon>Methanobacteriota</taxon>
        <taxon>Stenosarchaea group</taxon>
        <taxon>Methanomicrobia</taxon>
        <taxon>Methanosarcinales</taxon>
        <taxon>ANME-2 cluster</taxon>
        <taxon>Candidatus Methanogasteraceae</taxon>
        <taxon>Candidatus Methanogaster</taxon>
    </lineage>
</organism>
<evidence type="ECO:0000256" key="2">
    <source>
        <dbReference type="ARBA" id="ARBA00023125"/>
    </source>
</evidence>
<dbReference type="EMBL" id="MT631136">
    <property type="protein sequence ID" value="QNO45642.1"/>
    <property type="molecule type" value="Genomic_DNA"/>
</dbReference>
<dbReference type="InterPro" id="IPR044946">
    <property type="entry name" value="Restrct_endonuc_typeI_TRD_sf"/>
</dbReference>
<accession>A0A7G9YCA8</accession>
<sequence>MNEKTAPELPENWMWTRLGEMIDKVPLTGKKLKQKEYQIEGGNKLCCKKQ</sequence>
<proteinExistence type="predicted"/>
<keyword evidence="2" id="KW-0238">DNA-binding</keyword>
<evidence type="ECO:0000313" key="3">
    <source>
        <dbReference type="EMBL" id="QNO43302.1"/>
    </source>
</evidence>
<reference evidence="4" key="1">
    <citation type="submission" date="2020-06" db="EMBL/GenBank/DDBJ databases">
        <title>Unique genomic features of the anaerobic methanotrophic archaea.</title>
        <authorList>
            <person name="Chadwick G.L."/>
            <person name="Skennerton C.T."/>
            <person name="Laso-Perez R."/>
            <person name="Leu A.O."/>
            <person name="Speth D.R."/>
            <person name="Yu H."/>
            <person name="Morgan-Lang C."/>
            <person name="Hatzenpichler R."/>
            <person name="Goudeau D."/>
            <person name="Malmstrom R."/>
            <person name="Brazelton W.J."/>
            <person name="Woyke T."/>
            <person name="Hallam S.J."/>
            <person name="Tyson G.W."/>
            <person name="Wegener G."/>
            <person name="Boetius A."/>
            <person name="Orphan V."/>
        </authorList>
    </citation>
    <scope>NUCLEOTIDE SEQUENCE</scope>
</reference>
<protein>
    <recommendedName>
        <fullName evidence="5">Type I restriction modification DNA specificity domain-containing protein</fullName>
    </recommendedName>
</protein>
<dbReference type="AlphaFoldDB" id="A0A7G9YCA8"/>
<dbReference type="Gene3D" id="3.90.220.20">
    <property type="entry name" value="DNA methylase specificity domains"/>
    <property type="match status" value="1"/>
</dbReference>
<dbReference type="GO" id="GO:0009307">
    <property type="term" value="P:DNA restriction-modification system"/>
    <property type="evidence" value="ECO:0007669"/>
    <property type="project" value="UniProtKB-KW"/>
</dbReference>
<evidence type="ECO:0008006" key="5">
    <source>
        <dbReference type="Google" id="ProtNLM"/>
    </source>
</evidence>
<evidence type="ECO:0000256" key="1">
    <source>
        <dbReference type="ARBA" id="ARBA00022747"/>
    </source>
</evidence>
<evidence type="ECO:0000313" key="4">
    <source>
        <dbReference type="EMBL" id="QNO45642.1"/>
    </source>
</evidence>
<keyword evidence="1" id="KW-0680">Restriction system</keyword>
<dbReference type="GO" id="GO:0003677">
    <property type="term" value="F:DNA binding"/>
    <property type="evidence" value="ECO:0007669"/>
    <property type="project" value="UniProtKB-KW"/>
</dbReference>
<dbReference type="EMBL" id="MT630806">
    <property type="protein sequence ID" value="QNO43302.1"/>
    <property type="molecule type" value="Genomic_DNA"/>
</dbReference>